<organism evidence="8 9">
    <name type="scientific">Siccibacter turicensis</name>
    <dbReference type="NCBI Taxonomy" id="357233"/>
    <lineage>
        <taxon>Bacteria</taxon>
        <taxon>Pseudomonadati</taxon>
        <taxon>Pseudomonadota</taxon>
        <taxon>Gammaproteobacteria</taxon>
        <taxon>Enterobacterales</taxon>
        <taxon>Enterobacteriaceae</taxon>
        <taxon>Siccibacter</taxon>
    </lineage>
</organism>
<keyword evidence="5 6" id="KW-0472">Membrane</keyword>
<dbReference type="PANTHER" id="PTHR34187:SF2">
    <property type="entry name" value="DUF202 DOMAIN-CONTAINING PROTEIN"/>
    <property type="match status" value="1"/>
</dbReference>
<keyword evidence="2" id="KW-1003">Cell membrane</keyword>
<evidence type="ECO:0000256" key="6">
    <source>
        <dbReference type="SAM" id="Phobius"/>
    </source>
</evidence>
<evidence type="ECO:0000313" key="8">
    <source>
        <dbReference type="EMBL" id="PSN08873.1"/>
    </source>
</evidence>
<keyword evidence="3 6" id="KW-0812">Transmembrane</keyword>
<evidence type="ECO:0000259" key="7">
    <source>
        <dbReference type="Pfam" id="PF02656"/>
    </source>
</evidence>
<evidence type="ECO:0000313" key="9">
    <source>
        <dbReference type="Proteomes" id="UP000240212"/>
    </source>
</evidence>
<feature type="transmembrane region" description="Helical" evidence="6">
    <location>
        <begin position="64"/>
        <end position="84"/>
    </location>
</feature>
<dbReference type="RefSeq" id="WP_106876566.1">
    <property type="nucleotide sequence ID" value="NZ_JBOIPK010000004.1"/>
</dbReference>
<dbReference type="GO" id="GO:0005886">
    <property type="term" value="C:plasma membrane"/>
    <property type="evidence" value="ECO:0007669"/>
    <property type="project" value="UniProtKB-SubCell"/>
</dbReference>
<evidence type="ECO:0000256" key="3">
    <source>
        <dbReference type="ARBA" id="ARBA00022692"/>
    </source>
</evidence>
<dbReference type="EMBL" id="PYEP01000002">
    <property type="protein sequence ID" value="PSN08873.1"/>
    <property type="molecule type" value="Genomic_DNA"/>
</dbReference>
<accession>A0A2P8VMT8</accession>
<evidence type="ECO:0000256" key="1">
    <source>
        <dbReference type="ARBA" id="ARBA00004651"/>
    </source>
</evidence>
<dbReference type="Proteomes" id="UP000240212">
    <property type="component" value="Unassembled WGS sequence"/>
</dbReference>
<dbReference type="OrthoDB" id="582337at2"/>
<evidence type="ECO:0000256" key="4">
    <source>
        <dbReference type="ARBA" id="ARBA00022989"/>
    </source>
</evidence>
<dbReference type="AlphaFoldDB" id="A0A2P8VMT8"/>
<comment type="caution">
    <text evidence="8">The sequence shown here is derived from an EMBL/GenBank/DDBJ whole genome shotgun (WGS) entry which is preliminary data.</text>
</comment>
<evidence type="ECO:0000256" key="2">
    <source>
        <dbReference type="ARBA" id="ARBA00022475"/>
    </source>
</evidence>
<proteinExistence type="predicted"/>
<dbReference type="PANTHER" id="PTHR34187">
    <property type="entry name" value="FGR18P"/>
    <property type="match status" value="1"/>
</dbReference>
<dbReference type="InterPro" id="IPR052053">
    <property type="entry name" value="IM_YidH-like"/>
</dbReference>
<feature type="transmembrane region" description="Helical" evidence="6">
    <location>
        <begin position="105"/>
        <end position="125"/>
    </location>
</feature>
<protein>
    <recommendedName>
        <fullName evidence="7">DUF202 domain-containing protein</fullName>
    </recommendedName>
</protein>
<dbReference type="Pfam" id="PF02656">
    <property type="entry name" value="DUF202"/>
    <property type="match status" value="1"/>
</dbReference>
<dbReference type="STRING" id="1388748.GCA_000463155_03329"/>
<sequence length="129" mass="14580">MSLQDNSQSTRPKGKWWLVGKTPDYRFTLANERTFLAWIRTALALMAGAVGIEQFAPQLSSAELRIGISTLLLVAASAMGFMAWRRWRRNEYAMRLESNLPYTRALVILATLMVLLAILLGVLLWQGRP</sequence>
<evidence type="ECO:0000256" key="5">
    <source>
        <dbReference type="ARBA" id="ARBA00023136"/>
    </source>
</evidence>
<name>A0A2P8VMT8_9ENTR</name>
<feature type="domain" description="DUF202" evidence="7">
    <location>
        <begin position="26"/>
        <end position="91"/>
    </location>
</feature>
<keyword evidence="4 6" id="KW-1133">Transmembrane helix</keyword>
<gene>
    <name evidence="8" type="ORF">C7G83_05845</name>
</gene>
<comment type="subcellular location">
    <subcellularLocation>
        <location evidence="1">Cell membrane</location>
        <topology evidence="1">Multi-pass membrane protein</topology>
    </subcellularLocation>
</comment>
<reference evidence="8 9" key="1">
    <citation type="submission" date="2018-03" db="EMBL/GenBank/DDBJ databases">
        <title>Draft genome sequence of the first documented clinical Siccibacter turicensis isolate in Austria.</title>
        <authorList>
            <person name="Lepuschitz S."/>
            <person name="Pekard-Amenitsch S."/>
            <person name="Haunold R."/>
            <person name="Schill S."/>
            <person name="Mach R."/>
            <person name="Allerberger F."/>
            <person name="Ruppitsch W."/>
            <person name="Forsythe S.J."/>
        </authorList>
    </citation>
    <scope>NUCLEOTIDE SEQUENCE [LARGE SCALE GENOMIC DNA]</scope>
    <source>
        <strain evidence="8 9">6100069499-17</strain>
    </source>
</reference>
<dbReference type="InterPro" id="IPR003807">
    <property type="entry name" value="DUF202"/>
</dbReference>
<keyword evidence="9" id="KW-1185">Reference proteome</keyword>
<feature type="transmembrane region" description="Helical" evidence="6">
    <location>
        <begin position="35"/>
        <end position="52"/>
    </location>
</feature>